<protein>
    <submittedName>
        <fullName evidence="2">Uncharacterized protein</fullName>
    </submittedName>
</protein>
<sequence length="108" mass="11796">MTSPVAPWHPDPRTLDEVVTIFVAQGWRVETLTPTSVVLATGRGGPAVSRDFHLVNAIISVVTCGAWLPGWLILWAVLTLVNRPNLQRKMITVNESGQFSTFDIAANT</sequence>
<evidence type="ECO:0000313" key="3">
    <source>
        <dbReference type="Proteomes" id="UP000482800"/>
    </source>
</evidence>
<keyword evidence="1" id="KW-0472">Membrane</keyword>
<dbReference type="RefSeq" id="WP_173056724.1">
    <property type="nucleotide sequence ID" value="NZ_BAABGO010000001.1"/>
</dbReference>
<dbReference type="EMBL" id="BLPF01000001">
    <property type="protein sequence ID" value="GFJ79103.1"/>
    <property type="molecule type" value="Genomic_DNA"/>
</dbReference>
<evidence type="ECO:0000313" key="2">
    <source>
        <dbReference type="EMBL" id="GFJ79103.1"/>
    </source>
</evidence>
<reference evidence="2 3" key="2">
    <citation type="submission" date="2020-03" db="EMBL/GenBank/DDBJ databases">
        <authorList>
            <person name="Ichikawa N."/>
            <person name="Kimura A."/>
            <person name="Kitahashi Y."/>
            <person name="Uohara A."/>
        </authorList>
    </citation>
    <scope>NUCLEOTIDE SEQUENCE [LARGE SCALE GENOMIC DNA]</scope>
    <source>
        <strain evidence="2 3">NBRC 108639</strain>
    </source>
</reference>
<evidence type="ECO:0000256" key="1">
    <source>
        <dbReference type="SAM" id="Phobius"/>
    </source>
</evidence>
<dbReference type="AlphaFoldDB" id="A0A6V8K1V6"/>
<organism evidence="2 3">
    <name type="scientific">Phytohabitans houttuyneae</name>
    <dbReference type="NCBI Taxonomy" id="1076126"/>
    <lineage>
        <taxon>Bacteria</taxon>
        <taxon>Bacillati</taxon>
        <taxon>Actinomycetota</taxon>
        <taxon>Actinomycetes</taxon>
        <taxon>Micromonosporales</taxon>
        <taxon>Micromonosporaceae</taxon>
    </lineage>
</organism>
<keyword evidence="1" id="KW-0812">Transmembrane</keyword>
<proteinExistence type="predicted"/>
<name>A0A6V8K1V6_9ACTN</name>
<keyword evidence="1" id="KW-1133">Transmembrane helix</keyword>
<dbReference type="Proteomes" id="UP000482800">
    <property type="component" value="Unassembled WGS sequence"/>
</dbReference>
<accession>A0A6V8K1V6</accession>
<keyword evidence="3" id="KW-1185">Reference proteome</keyword>
<gene>
    <name evidence="2" type="ORF">Phou_032830</name>
</gene>
<feature type="transmembrane region" description="Helical" evidence="1">
    <location>
        <begin position="57"/>
        <end position="81"/>
    </location>
</feature>
<reference evidence="2 3" key="1">
    <citation type="submission" date="2020-03" db="EMBL/GenBank/DDBJ databases">
        <title>Whole genome shotgun sequence of Phytohabitans houttuyneae NBRC 108639.</title>
        <authorList>
            <person name="Komaki H."/>
            <person name="Tamura T."/>
        </authorList>
    </citation>
    <scope>NUCLEOTIDE SEQUENCE [LARGE SCALE GENOMIC DNA]</scope>
    <source>
        <strain evidence="2 3">NBRC 108639</strain>
    </source>
</reference>
<comment type="caution">
    <text evidence="2">The sequence shown here is derived from an EMBL/GenBank/DDBJ whole genome shotgun (WGS) entry which is preliminary data.</text>
</comment>